<feature type="transmembrane region" description="Helical" evidence="8">
    <location>
        <begin position="144"/>
        <end position="162"/>
    </location>
</feature>
<comment type="subcellular location">
    <subcellularLocation>
        <location evidence="1">Membrane</location>
    </subcellularLocation>
</comment>
<name>A0A7S1E301_9STRA</name>
<dbReference type="InterPro" id="IPR014314">
    <property type="entry name" value="Succ_DH_cytb556"/>
</dbReference>
<dbReference type="AlphaFoldDB" id="A0A7S1E301"/>
<dbReference type="GO" id="GO:0006099">
    <property type="term" value="P:tricarboxylic acid cycle"/>
    <property type="evidence" value="ECO:0007669"/>
    <property type="project" value="InterPro"/>
</dbReference>
<reference evidence="9" key="1">
    <citation type="submission" date="2021-01" db="EMBL/GenBank/DDBJ databases">
        <authorList>
            <person name="Corre E."/>
            <person name="Pelletier E."/>
            <person name="Niang G."/>
            <person name="Scheremetjew M."/>
            <person name="Finn R."/>
            <person name="Kale V."/>
            <person name="Holt S."/>
            <person name="Cochrane G."/>
            <person name="Meng A."/>
            <person name="Brown T."/>
            <person name="Cohen L."/>
        </authorList>
    </citation>
    <scope>NUCLEOTIDE SEQUENCE</scope>
</reference>
<evidence type="ECO:0000256" key="6">
    <source>
        <dbReference type="ARBA" id="ARBA00023004"/>
    </source>
</evidence>
<keyword evidence="3 8" id="KW-0812">Transmembrane</keyword>
<keyword evidence="4" id="KW-0479">Metal-binding</keyword>
<evidence type="ECO:0000256" key="3">
    <source>
        <dbReference type="ARBA" id="ARBA00022692"/>
    </source>
</evidence>
<evidence type="ECO:0000256" key="5">
    <source>
        <dbReference type="ARBA" id="ARBA00022989"/>
    </source>
</evidence>
<evidence type="ECO:0000256" key="7">
    <source>
        <dbReference type="ARBA" id="ARBA00023136"/>
    </source>
</evidence>
<dbReference type="GO" id="GO:0016020">
    <property type="term" value="C:membrane"/>
    <property type="evidence" value="ECO:0007669"/>
    <property type="project" value="UniProtKB-SubCell"/>
</dbReference>
<keyword evidence="6" id="KW-0408">Iron</keyword>
<evidence type="ECO:0000256" key="8">
    <source>
        <dbReference type="SAM" id="Phobius"/>
    </source>
</evidence>
<dbReference type="PANTHER" id="PTHR10978:SF5">
    <property type="entry name" value="SUCCINATE DEHYDROGENASE CYTOCHROME B560 SUBUNIT, MITOCHONDRIAL"/>
    <property type="match status" value="1"/>
</dbReference>
<sequence>MSRCMRPFYHRLAPARSMTILSKKSGEEYKKQNYSERMNKTGRPVSPHVTIYAFPVTALTSITVRVTGMAMSVGCFGLGAVELVGGSGTAAATMEMIGNSGVLVSAPAKFCVAFPLVYHYLGAVRHFVWDKYPDSTLTTDHAKMASYGLVGSSLAVSCVMLLL</sequence>
<dbReference type="CDD" id="cd03499">
    <property type="entry name" value="SQR_TypeC_SdhC"/>
    <property type="match status" value="1"/>
</dbReference>
<dbReference type="Gene3D" id="1.20.1300.10">
    <property type="entry name" value="Fumarate reductase/succinate dehydrogenase, transmembrane subunit"/>
    <property type="match status" value="1"/>
</dbReference>
<dbReference type="GO" id="GO:0046872">
    <property type="term" value="F:metal ion binding"/>
    <property type="evidence" value="ECO:0007669"/>
    <property type="project" value="UniProtKB-KW"/>
</dbReference>
<feature type="transmembrane region" description="Helical" evidence="8">
    <location>
        <begin position="102"/>
        <end position="124"/>
    </location>
</feature>
<keyword evidence="5 8" id="KW-1133">Transmembrane helix</keyword>
<organism evidence="9">
    <name type="scientific">Thalassionema nitzschioides</name>
    <dbReference type="NCBI Taxonomy" id="33649"/>
    <lineage>
        <taxon>Eukaryota</taxon>
        <taxon>Sar</taxon>
        <taxon>Stramenopiles</taxon>
        <taxon>Ochrophyta</taxon>
        <taxon>Bacillariophyta</taxon>
        <taxon>Fragilariophyceae</taxon>
        <taxon>Fragilariophycidae</taxon>
        <taxon>Thalassionemales</taxon>
        <taxon>Thalassionemataceae</taxon>
        <taxon>Thalassionema</taxon>
    </lineage>
</organism>
<dbReference type="PANTHER" id="PTHR10978">
    <property type="entry name" value="SUCCINATE DEHYDROGENASE CYTOCHROME B560 SUBUNIT"/>
    <property type="match status" value="1"/>
</dbReference>
<accession>A0A7S1E301</accession>
<evidence type="ECO:0000313" key="9">
    <source>
        <dbReference type="EMBL" id="CAD8963275.1"/>
    </source>
</evidence>
<dbReference type="GO" id="GO:0005739">
    <property type="term" value="C:mitochondrion"/>
    <property type="evidence" value="ECO:0007669"/>
    <property type="project" value="GOC"/>
</dbReference>
<evidence type="ECO:0008006" key="10">
    <source>
        <dbReference type="Google" id="ProtNLM"/>
    </source>
</evidence>
<dbReference type="InterPro" id="IPR034804">
    <property type="entry name" value="SQR/QFR_C/D"/>
</dbReference>
<evidence type="ECO:0000256" key="2">
    <source>
        <dbReference type="ARBA" id="ARBA00022617"/>
    </source>
</evidence>
<gene>
    <name evidence="9" type="ORF">TNIT0693_LOCUS1704</name>
</gene>
<evidence type="ECO:0000256" key="4">
    <source>
        <dbReference type="ARBA" id="ARBA00022723"/>
    </source>
</evidence>
<dbReference type="NCBIfam" id="TIGR02970">
    <property type="entry name" value="succ_dehyd_cytB"/>
    <property type="match status" value="1"/>
</dbReference>
<keyword evidence="7 8" id="KW-0472">Membrane</keyword>
<dbReference type="GO" id="GO:0006121">
    <property type="term" value="P:mitochondrial electron transport, succinate to ubiquinone"/>
    <property type="evidence" value="ECO:0007669"/>
    <property type="project" value="TreeGrafter"/>
</dbReference>
<evidence type="ECO:0000256" key="1">
    <source>
        <dbReference type="ARBA" id="ARBA00004370"/>
    </source>
</evidence>
<dbReference type="Pfam" id="PF01127">
    <property type="entry name" value="Sdh_cyt"/>
    <property type="match status" value="1"/>
</dbReference>
<dbReference type="EMBL" id="HBFY01004304">
    <property type="protein sequence ID" value="CAD8963275.1"/>
    <property type="molecule type" value="Transcribed_RNA"/>
</dbReference>
<dbReference type="SUPFAM" id="SSF81343">
    <property type="entry name" value="Fumarate reductase respiratory complex transmembrane subunits"/>
    <property type="match status" value="1"/>
</dbReference>
<protein>
    <recommendedName>
        <fullName evidence="10">Succinate dehydrogenase cytochrome b560 subunit, mitochondrial</fullName>
    </recommendedName>
</protein>
<proteinExistence type="predicted"/>
<keyword evidence="2" id="KW-0349">Heme</keyword>
<dbReference type="InterPro" id="IPR000701">
    <property type="entry name" value="SuccDH_FuR_B_TM-su"/>
</dbReference>
<dbReference type="GO" id="GO:0009055">
    <property type="term" value="F:electron transfer activity"/>
    <property type="evidence" value="ECO:0007669"/>
    <property type="project" value="InterPro"/>
</dbReference>